<dbReference type="InterPro" id="IPR015421">
    <property type="entry name" value="PyrdxlP-dep_Trfase_major"/>
</dbReference>
<name>B8H8G2_PSECP</name>
<dbReference type="EMBL" id="CP001341">
    <property type="protein sequence ID" value="ACL38136.1"/>
    <property type="molecule type" value="Genomic_DNA"/>
</dbReference>
<dbReference type="InterPro" id="IPR015424">
    <property type="entry name" value="PyrdxlP-dep_Trfase"/>
</dbReference>
<dbReference type="PANTHER" id="PTHR43713:SF3">
    <property type="entry name" value="GLUTAMATE-1-SEMIALDEHYDE 2,1-AMINOMUTASE 1, CHLOROPLASTIC-RELATED"/>
    <property type="match status" value="1"/>
</dbReference>
<dbReference type="STRING" id="452863.Achl_0133"/>
<dbReference type="InterPro" id="IPR005814">
    <property type="entry name" value="Aminotrans_3"/>
</dbReference>
<gene>
    <name evidence="5" type="ordered locus">Achl_0133</name>
</gene>
<dbReference type="GO" id="GO:0008483">
    <property type="term" value="F:transaminase activity"/>
    <property type="evidence" value="ECO:0007669"/>
    <property type="project" value="UniProtKB-KW"/>
</dbReference>
<sequence>MATTNHLEDLAALQNPAEDPHLRRGPRGFPLLPGGYGRSTYYTGAPSPYAIKGHGYRVWDDRGRELIDANNNFTSLIHGNAHPEITEAATKALTTGASWGIPNLYEWELAELLLGRLPELDQVRFANSGTEAVMSAIRISRASTGRERVIVTKGGYHGTSEVALVPGGPSYQRGVTRGVIDDVTAVPLNDVDFLRQAVESAPDAYAAIILDLLPNRAGLLTINEEFVRTARELATRYGIVLIIDEVISLRLGYSGFSGEYGVTPDLLTTGKLIGGGFPVGAVCGKAELMAEVDPTRPGSLPHGGTFSGNPVSMAAGSVALRLYTEDEVKRLNQLGDTARDTANALVADAGWEIRGRGSLLRAVPAGAEKVDEHTQHKLWWASYERGLLGSPANLLSLSTPMDEKVVADITDRLADAVLAVASEAPTTEGAK</sequence>
<comment type="similarity">
    <text evidence="3">Belongs to the class-III pyridoxal-phosphate-dependent aminotransferase family.</text>
</comment>
<evidence type="ECO:0000313" key="6">
    <source>
        <dbReference type="Proteomes" id="UP000002505"/>
    </source>
</evidence>
<dbReference type="Proteomes" id="UP000002505">
    <property type="component" value="Chromosome"/>
</dbReference>
<organism evidence="5 6">
    <name type="scientific">Pseudarthrobacter chlorophenolicus (strain ATCC 700700 / DSM 12829 / CIP 107037 / JCM 12360 / KCTC 9906 / NCIMB 13794 / A6)</name>
    <name type="common">Arthrobacter chlorophenolicus</name>
    <dbReference type="NCBI Taxonomy" id="452863"/>
    <lineage>
        <taxon>Bacteria</taxon>
        <taxon>Bacillati</taxon>
        <taxon>Actinomycetota</taxon>
        <taxon>Actinomycetes</taxon>
        <taxon>Micrococcales</taxon>
        <taxon>Micrococcaceae</taxon>
        <taxon>Pseudarthrobacter</taxon>
    </lineage>
</organism>
<evidence type="ECO:0000256" key="4">
    <source>
        <dbReference type="SAM" id="MobiDB-lite"/>
    </source>
</evidence>
<dbReference type="HOGENOM" id="CLU_016922_1_2_11"/>
<dbReference type="GO" id="GO:0030170">
    <property type="term" value="F:pyridoxal phosphate binding"/>
    <property type="evidence" value="ECO:0007669"/>
    <property type="project" value="InterPro"/>
</dbReference>
<dbReference type="InterPro" id="IPR015422">
    <property type="entry name" value="PyrdxlP-dep_Trfase_small"/>
</dbReference>
<dbReference type="Gene3D" id="3.40.640.10">
    <property type="entry name" value="Type I PLP-dependent aspartate aminotransferase-like (Major domain)"/>
    <property type="match status" value="1"/>
</dbReference>
<evidence type="ECO:0000256" key="1">
    <source>
        <dbReference type="ARBA" id="ARBA00001933"/>
    </source>
</evidence>
<protein>
    <submittedName>
        <fullName evidence="5">Aminotransferase class-III</fullName>
    </submittedName>
</protein>
<comment type="cofactor">
    <cofactor evidence="1">
        <name>pyridoxal 5'-phosphate</name>
        <dbReference type="ChEBI" id="CHEBI:597326"/>
    </cofactor>
</comment>
<dbReference type="Pfam" id="PF00202">
    <property type="entry name" value="Aminotran_3"/>
    <property type="match status" value="1"/>
</dbReference>
<evidence type="ECO:0000256" key="3">
    <source>
        <dbReference type="RuleBase" id="RU003560"/>
    </source>
</evidence>
<accession>B8H8G2</accession>
<dbReference type="KEGG" id="ach:Achl_0133"/>
<evidence type="ECO:0000313" key="5">
    <source>
        <dbReference type="EMBL" id="ACL38136.1"/>
    </source>
</evidence>
<feature type="region of interest" description="Disordered" evidence="4">
    <location>
        <begin position="1"/>
        <end position="29"/>
    </location>
</feature>
<dbReference type="SUPFAM" id="SSF53383">
    <property type="entry name" value="PLP-dependent transferases"/>
    <property type="match status" value="1"/>
</dbReference>
<reference evidence="5" key="1">
    <citation type="submission" date="2009-01" db="EMBL/GenBank/DDBJ databases">
        <title>Complete sequence of chromosome of Arthrobacter chlorophenolicus A6.</title>
        <authorList>
            <consortium name="US DOE Joint Genome Institute"/>
            <person name="Lucas S."/>
            <person name="Copeland A."/>
            <person name="Lapidus A."/>
            <person name="Glavina del Rio T."/>
            <person name="Tice H."/>
            <person name="Bruce D."/>
            <person name="Goodwin L."/>
            <person name="Pitluck S."/>
            <person name="Goltsman E."/>
            <person name="Clum A."/>
            <person name="Larimer F."/>
            <person name="Land M."/>
            <person name="Hauser L."/>
            <person name="Kyrpides N."/>
            <person name="Mikhailova N."/>
            <person name="Jansson J."/>
            <person name="Richardson P."/>
        </authorList>
    </citation>
    <scope>NUCLEOTIDE SEQUENCE [LARGE SCALE GENOMIC DNA]</scope>
    <source>
        <strain evidence="5">A6</strain>
    </source>
</reference>
<dbReference type="RefSeq" id="WP_012630872.1">
    <property type="nucleotide sequence ID" value="NC_011886.1"/>
</dbReference>
<keyword evidence="2 3" id="KW-0663">Pyridoxal phosphate</keyword>
<keyword evidence="6" id="KW-1185">Reference proteome</keyword>
<dbReference type="AlphaFoldDB" id="B8H8G2"/>
<keyword evidence="5" id="KW-0032">Aminotransferase</keyword>
<dbReference type="eggNOG" id="COG0001">
    <property type="taxonomic scope" value="Bacteria"/>
</dbReference>
<proteinExistence type="inferred from homology"/>
<dbReference type="PANTHER" id="PTHR43713">
    <property type="entry name" value="GLUTAMATE-1-SEMIALDEHYDE 2,1-AMINOMUTASE"/>
    <property type="match status" value="1"/>
</dbReference>
<keyword evidence="5" id="KW-0808">Transferase</keyword>
<evidence type="ECO:0000256" key="2">
    <source>
        <dbReference type="ARBA" id="ARBA00022898"/>
    </source>
</evidence>
<dbReference type="CDD" id="cd00610">
    <property type="entry name" value="OAT_like"/>
    <property type="match status" value="1"/>
</dbReference>
<dbReference type="Gene3D" id="3.90.1150.10">
    <property type="entry name" value="Aspartate Aminotransferase, domain 1"/>
    <property type="match status" value="1"/>
</dbReference>